<dbReference type="PANTHER" id="PTHR11954:SF6">
    <property type="entry name" value="MACROPHAGE MIGRATION INHIBITORY FACTOR"/>
    <property type="match status" value="1"/>
</dbReference>
<feature type="chain" id="PRO_5046770500" description="L-dopachrome isomerase" evidence="13">
    <location>
        <begin position="21"/>
        <end position="229"/>
    </location>
</feature>
<evidence type="ECO:0000256" key="7">
    <source>
        <dbReference type="ARBA" id="ARBA00036823"/>
    </source>
</evidence>
<proteinExistence type="inferred from homology"/>
<accession>A0ABP0SNA9</accession>
<gene>
    <name evidence="14" type="ORF">CCMP2556_LOCUS52679</name>
</gene>
<evidence type="ECO:0000256" key="5">
    <source>
        <dbReference type="ARBA" id="ARBA00023235"/>
    </source>
</evidence>
<evidence type="ECO:0000256" key="2">
    <source>
        <dbReference type="ARBA" id="ARBA00005851"/>
    </source>
</evidence>
<keyword evidence="5" id="KW-0413">Isomerase</keyword>
<keyword evidence="13" id="KW-0732">Signal</keyword>
<keyword evidence="15" id="KW-1185">Reference proteome</keyword>
<name>A0ABP0SNA9_9DINO</name>
<dbReference type="SUPFAM" id="SSF55331">
    <property type="entry name" value="Tautomerase/MIF"/>
    <property type="match status" value="1"/>
</dbReference>
<evidence type="ECO:0000256" key="4">
    <source>
        <dbReference type="ARBA" id="ARBA00022525"/>
    </source>
</evidence>
<evidence type="ECO:0000256" key="8">
    <source>
        <dbReference type="ARBA" id="ARBA00038932"/>
    </source>
</evidence>
<dbReference type="EMBL" id="CAXAMN010027916">
    <property type="protein sequence ID" value="CAK9113867.1"/>
    <property type="molecule type" value="Genomic_DNA"/>
</dbReference>
<feature type="signal peptide" evidence="13">
    <location>
        <begin position="1"/>
        <end position="20"/>
    </location>
</feature>
<evidence type="ECO:0000256" key="13">
    <source>
        <dbReference type="SAM" id="SignalP"/>
    </source>
</evidence>
<evidence type="ECO:0000256" key="1">
    <source>
        <dbReference type="ARBA" id="ARBA00004613"/>
    </source>
</evidence>
<dbReference type="EC" id="5.3.2.1" evidence="9"/>
<dbReference type="Pfam" id="PF01187">
    <property type="entry name" value="MIF"/>
    <property type="match status" value="1"/>
</dbReference>
<dbReference type="PANTHER" id="PTHR11954">
    <property type="entry name" value="D-DOPACHROME DECARBOXYLASE"/>
    <property type="match status" value="1"/>
</dbReference>
<evidence type="ECO:0000256" key="9">
    <source>
        <dbReference type="ARBA" id="ARBA00039086"/>
    </source>
</evidence>
<comment type="catalytic activity">
    <reaction evidence="6">
        <text>3-phenylpyruvate = enol-phenylpyruvate</text>
        <dbReference type="Rhea" id="RHEA:17097"/>
        <dbReference type="ChEBI" id="CHEBI:16815"/>
        <dbReference type="ChEBI" id="CHEBI:18005"/>
        <dbReference type="EC" id="5.3.2.1"/>
    </reaction>
</comment>
<comment type="subcellular location">
    <subcellularLocation>
        <location evidence="1">Secreted</location>
    </subcellularLocation>
</comment>
<evidence type="ECO:0000256" key="11">
    <source>
        <dbReference type="ARBA" id="ARBA00041912"/>
    </source>
</evidence>
<sequence length="229" mass="23718">MHPGWLALSAVALSHLGSIARLRHGSAPSLAPASDASPVRPAGGLAGVGRAIRQIEVKAGLATMAAVLFVTRGKLLGAGAPSARCATDAASAAAPFGCIEEGATDPSLLVQTNVKLGDKKMEFMKAASKAVANCLGKPESYVAVLVQDGQDMIWGGSEAPCALCKVISLGSINKENNGALTKEISALLADFDVAPNRLSMSQVTVLPTERCFSFVHLQMASEEVFVWIF</sequence>
<evidence type="ECO:0000256" key="3">
    <source>
        <dbReference type="ARBA" id="ARBA00022514"/>
    </source>
</evidence>
<dbReference type="Proteomes" id="UP001642484">
    <property type="component" value="Unassembled WGS sequence"/>
</dbReference>
<dbReference type="Gene3D" id="3.30.429.10">
    <property type="entry name" value="Macrophage Migration Inhibitory Factor"/>
    <property type="match status" value="1"/>
</dbReference>
<comment type="catalytic activity">
    <reaction evidence="7">
        <text>L-dopachrome = 5,6-dihydroxyindole-2-carboxylate</text>
        <dbReference type="Rhea" id="RHEA:13041"/>
        <dbReference type="ChEBI" id="CHEBI:16875"/>
        <dbReference type="ChEBI" id="CHEBI:57509"/>
        <dbReference type="EC" id="5.3.3.12"/>
    </reaction>
</comment>
<comment type="similarity">
    <text evidence="2">Belongs to the MIF family.</text>
</comment>
<dbReference type="InterPro" id="IPR014347">
    <property type="entry name" value="Tautomerase/MIF_sf"/>
</dbReference>
<organism evidence="14 15">
    <name type="scientific">Durusdinium trenchii</name>
    <dbReference type="NCBI Taxonomy" id="1381693"/>
    <lineage>
        <taxon>Eukaryota</taxon>
        <taxon>Sar</taxon>
        <taxon>Alveolata</taxon>
        <taxon>Dinophyceae</taxon>
        <taxon>Suessiales</taxon>
        <taxon>Symbiodiniaceae</taxon>
        <taxon>Durusdinium</taxon>
    </lineage>
</organism>
<evidence type="ECO:0000256" key="12">
    <source>
        <dbReference type="ARBA" id="ARBA00042730"/>
    </source>
</evidence>
<evidence type="ECO:0000256" key="6">
    <source>
        <dbReference type="ARBA" id="ARBA00036735"/>
    </source>
</evidence>
<protein>
    <recommendedName>
        <fullName evidence="12">L-dopachrome isomerase</fullName>
        <ecNumber evidence="9">5.3.2.1</ecNumber>
        <ecNumber evidence="8">5.3.3.12</ecNumber>
    </recommendedName>
    <alternativeName>
        <fullName evidence="10">L-dopachrome tautomerase</fullName>
    </alternativeName>
    <alternativeName>
        <fullName evidence="11">Phenylpyruvate tautomerase</fullName>
    </alternativeName>
</protein>
<keyword evidence="3" id="KW-0202">Cytokine</keyword>
<evidence type="ECO:0000256" key="10">
    <source>
        <dbReference type="ARBA" id="ARBA00041631"/>
    </source>
</evidence>
<evidence type="ECO:0000313" key="14">
    <source>
        <dbReference type="EMBL" id="CAK9113867.1"/>
    </source>
</evidence>
<reference evidence="14 15" key="1">
    <citation type="submission" date="2024-02" db="EMBL/GenBank/DDBJ databases">
        <authorList>
            <person name="Chen Y."/>
            <person name="Shah S."/>
            <person name="Dougan E. K."/>
            <person name="Thang M."/>
            <person name="Chan C."/>
        </authorList>
    </citation>
    <scope>NUCLEOTIDE SEQUENCE [LARGE SCALE GENOMIC DNA]</scope>
</reference>
<evidence type="ECO:0000313" key="15">
    <source>
        <dbReference type="Proteomes" id="UP001642484"/>
    </source>
</evidence>
<keyword evidence="4" id="KW-0964">Secreted</keyword>
<dbReference type="InterPro" id="IPR001398">
    <property type="entry name" value="Macrophage_inhib_fac"/>
</dbReference>
<comment type="caution">
    <text evidence="14">The sequence shown here is derived from an EMBL/GenBank/DDBJ whole genome shotgun (WGS) entry which is preliminary data.</text>
</comment>
<dbReference type="EC" id="5.3.3.12" evidence="8"/>